<sequence>MATKILLLSLLALASSIAFASDPSPLQDFCVADLKSPALVNGHACKHPKLVTADDFHYSGLHLRGNTSNPFGSFATRITETQVPGLNTLGISIARADFAPGGVNPPHYHPRASEIFTVLEGTVIAGFVTSNPENRVITKVLRKGDLFVNPAGMIHFQKNIGPGNAVAIASLSSQNPGVMTIPNAVFGSNPRISTDILAKAFQVDKQVIKQLQEDF</sequence>
<organism evidence="1 2">
    <name type="scientific">Melia azedarach</name>
    <name type="common">Chinaberry tree</name>
    <dbReference type="NCBI Taxonomy" id="155640"/>
    <lineage>
        <taxon>Eukaryota</taxon>
        <taxon>Viridiplantae</taxon>
        <taxon>Streptophyta</taxon>
        <taxon>Embryophyta</taxon>
        <taxon>Tracheophyta</taxon>
        <taxon>Spermatophyta</taxon>
        <taxon>Magnoliopsida</taxon>
        <taxon>eudicotyledons</taxon>
        <taxon>Gunneridae</taxon>
        <taxon>Pentapetalae</taxon>
        <taxon>rosids</taxon>
        <taxon>malvids</taxon>
        <taxon>Sapindales</taxon>
        <taxon>Meliaceae</taxon>
        <taxon>Melia</taxon>
    </lineage>
</organism>
<dbReference type="Proteomes" id="UP001164539">
    <property type="component" value="Chromosome 13"/>
</dbReference>
<reference evidence="1 2" key="1">
    <citation type="journal article" date="2023" name="Science">
        <title>Complex scaffold remodeling in plant triterpene biosynthesis.</title>
        <authorList>
            <person name="De La Pena R."/>
            <person name="Hodgson H."/>
            <person name="Liu J.C."/>
            <person name="Stephenson M.J."/>
            <person name="Martin A.C."/>
            <person name="Owen C."/>
            <person name="Harkess A."/>
            <person name="Leebens-Mack J."/>
            <person name="Jimenez L.E."/>
            <person name="Osbourn A."/>
            <person name="Sattely E.S."/>
        </authorList>
    </citation>
    <scope>NUCLEOTIDE SEQUENCE [LARGE SCALE GENOMIC DNA]</scope>
    <source>
        <strain evidence="2">cv. JPN11</strain>
        <tissue evidence="1">Leaf</tissue>
    </source>
</reference>
<comment type="caution">
    <text evidence="1">The sequence shown here is derived from an EMBL/GenBank/DDBJ whole genome shotgun (WGS) entry which is preliminary data.</text>
</comment>
<name>A0ACC1WVL0_MELAZ</name>
<dbReference type="EMBL" id="CM051406">
    <property type="protein sequence ID" value="KAJ4702944.1"/>
    <property type="molecule type" value="Genomic_DNA"/>
</dbReference>
<accession>A0ACC1WVL0</accession>
<keyword evidence="2" id="KW-1185">Reference proteome</keyword>
<evidence type="ECO:0000313" key="2">
    <source>
        <dbReference type="Proteomes" id="UP001164539"/>
    </source>
</evidence>
<gene>
    <name evidence="1" type="ORF">OWV82_022924</name>
</gene>
<proteinExistence type="predicted"/>
<protein>
    <submittedName>
        <fullName evidence="1">Germin-like protein subfamily 1 member</fullName>
    </submittedName>
</protein>
<evidence type="ECO:0000313" key="1">
    <source>
        <dbReference type="EMBL" id="KAJ4702944.1"/>
    </source>
</evidence>